<feature type="compositionally biased region" description="Low complexity" evidence="5">
    <location>
        <begin position="160"/>
        <end position="174"/>
    </location>
</feature>
<evidence type="ECO:0000259" key="7">
    <source>
        <dbReference type="Pfam" id="PF14759"/>
    </source>
</evidence>
<dbReference type="PANTHER" id="PTHR43557">
    <property type="entry name" value="APOPTOSIS-INDUCING FACTOR 1"/>
    <property type="match status" value="1"/>
</dbReference>
<dbReference type="Gene3D" id="3.30.390.30">
    <property type="match status" value="1"/>
</dbReference>
<evidence type="ECO:0000313" key="8">
    <source>
        <dbReference type="EMBL" id="GGF21049.1"/>
    </source>
</evidence>
<organism evidence="8 9">
    <name type="scientific">Subtercola lobariae</name>
    <dbReference type="NCBI Taxonomy" id="1588641"/>
    <lineage>
        <taxon>Bacteria</taxon>
        <taxon>Bacillati</taxon>
        <taxon>Actinomycetota</taxon>
        <taxon>Actinomycetes</taxon>
        <taxon>Micrococcales</taxon>
        <taxon>Microbacteriaceae</taxon>
        <taxon>Subtercola</taxon>
    </lineage>
</organism>
<dbReference type="RefSeq" id="WP_188675571.1">
    <property type="nucleotide sequence ID" value="NZ_BMGP01000002.1"/>
</dbReference>
<keyword evidence="3" id="KW-0274">FAD</keyword>
<comment type="cofactor">
    <cofactor evidence="1">
        <name>FAD</name>
        <dbReference type="ChEBI" id="CHEBI:57692"/>
    </cofactor>
</comment>
<dbReference type="Gene3D" id="3.50.50.60">
    <property type="entry name" value="FAD/NAD(P)-binding domain"/>
    <property type="match status" value="2"/>
</dbReference>
<dbReference type="InterPro" id="IPR028202">
    <property type="entry name" value="Reductase_C"/>
</dbReference>
<keyword evidence="4" id="KW-0560">Oxidoreductase</keyword>
<evidence type="ECO:0000256" key="3">
    <source>
        <dbReference type="ARBA" id="ARBA00022827"/>
    </source>
</evidence>
<feature type="domain" description="Reductase C-terminal" evidence="7">
    <location>
        <begin position="392"/>
        <end position="476"/>
    </location>
</feature>
<evidence type="ECO:0000256" key="2">
    <source>
        <dbReference type="ARBA" id="ARBA00022630"/>
    </source>
</evidence>
<dbReference type="SUPFAM" id="SSF55424">
    <property type="entry name" value="FAD/NAD-linked reductases, dimerisation (C-terminal) domain"/>
    <property type="match status" value="1"/>
</dbReference>
<name>A0A917B4G7_9MICO</name>
<protein>
    <submittedName>
        <fullName evidence="8">Pyridine nucleotide-disulfide oxidoreductase</fullName>
    </submittedName>
</protein>
<dbReference type="InterPro" id="IPR016156">
    <property type="entry name" value="FAD/NAD-linked_Rdtase_dimer_sf"/>
</dbReference>
<proteinExistence type="predicted"/>
<evidence type="ECO:0000259" key="6">
    <source>
        <dbReference type="Pfam" id="PF07992"/>
    </source>
</evidence>
<dbReference type="PRINTS" id="PR00411">
    <property type="entry name" value="PNDRDTASEI"/>
</dbReference>
<evidence type="ECO:0000256" key="4">
    <source>
        <dbReference type="ARBA" id="ARBA00023002"/>
    </source>
</evidence>
<keyword evidence="9" id="KW-1185">Reference proteome</keyword>
<feature type="region of interest" description="Disordered" evidence="5">
    <location>
        <begin position="145"/>
        <end position="174"/>
    </location>
</feature>
<feature type="domain" description="FAD/NAD(P)-binding" evidence="6">
    <location>
        <begin position="288"/>
        <end position="373"/>
    </location>
</feature>
<dbReference type="GO" id="GO:0005737">
    <property type="term" value="C:cytoplasm"/>
    <property type="evidence" value="ECO:0007669"/>
    <property type="project" value="TreeGrafter"/>
</dbReference>
<dbReference type="SUPFAM" id="SSF51905">
    <property type="entry name" value="FAD/NAD(P)-binding domain"/>
    <property type="match status" value="1"/>
</dbReference>
<dbReference type="Pfam" id="PF14759">
    <property type="entry name" value="Reductase_C"/>
    <property type="match status" value="1"/>
</dbReference>
<gene>
    <name evidence="8" type="ORF">GCM10011399_13350</name>
</gene>
<dbReference type="AlphaFoldDB" id="A0A917B4G7"/>
<dbReference type="InterPro" id="IPR023753">
    <property type="entry name" value="FAD/NAD-binding_dom"/>
</dbReference>
<feature type="compositionally biased region" description="Gly residues" evidence="5">
    <location>
        <begin position="146"/>
        <end position="159"/>
    </location>
</feature>
<comment type="caution">
    <text evidence="8">The sequence shown here is derived from an EMBL/GenBank/DDBJ whole genome shotgun (WGS) entry which is preliminary data.</text>
</comment>
<keyword evidence="2" id="KW-0285">Flavoprotein</keyword>
<sequence length="477" mass="48547">MSDQQSIVVIGAALAGASAARALRDEGFAGEIRMLGAETHRPYIRPPLSKGFLAGADELDSVFVEAEGWYASHDVTLSLGETVDAIDPEAQFVFLASGEALMYDKLLLTTGASPRALDVPGADLTGVFALRTLDDSQGLREALGGSAAGGEVSAGGGDAAGDSDGASPGADTASGGVARVRRVVVIGSGWIGMEVAATARTLGNEVTVLSRGEIPLASVLGDEVGRVFLELHQEHGVVVRTGVEVAEVLGGGAEGGAGSASAGASAGDCGSAAGVEGAAQGGLAGGEGGVTGVRLTSGEVVPADVVVVGLGALPNIQLAEAAGLEIENGIVVNAALRTSDPNIWAAGDVANAYHPVLKQRLRSEHWANALNQGPAAAKSMLGKTVSYDEIPYFYSDQFDLGMEYSGYAPLTHDATVVFRGDVAAREFIAFWVHGGRVVAGMNVNVWDVNDAVQGIIRRANVVDLARLADPAVPLDQI</sequence>
<evidence type="ECO:0000313" key="9">
    <source>
        <dbReference type="Proteomes" id="UP000598775"/>
    </source>
</evidence>
<dbReference type="InterPro" id="IPR050446">
    <property type="entry name" value="FAD-oxidoreductase/Apoptosis"/>
</dbReference>
<dbReference type="EMBL" id="BMGP01000002">
    <property type="protein sequence ID" value="GGF21049.1"/>
    <property type="molecule type" value="Genomic_DNA"/>
</dbReference>
<dbReference type="PRINTS" id="PR00368">
    <property type="entry name" value="FADPNR"/>
</dbReference>
<dbReference type="Pfam" id="PF07992">
    <property type="entry name" value="Pyr_redox_2"/>
    <property type="match status" value="2"/>
</dbReference>
<evidence type="ECO:0000256" key="5">
    <source>
        <dbReference type="SAM" id="MobiDB-lite"/>
    </source>
</evidence>
<accession>A0A917B4G7</accession>
<dbReference type="PANTHER" id="PTHR43557:SF2">
    <property type="entry name" value="RIESKE DOMAIN-CONTAINING PROTEIN-RELATED"/>
    <property type="match status" value="1"/>
</dbReference>
<dbReference type="GO" id="GO:0016651">
    <property type="term" value="F:oxidoreductase activity, acting on NAD(P)H"/>
    <property type="evidence" value="ECO:0007669"/>
    <property type="project" value="TreeGrafter"/>
</dbReference>
<reference evidence="8 9" key="1">
    <citation type="journal article" date="2014" name="Int. J. Syst. Evol. Microbiol.">
        <title>Complete genome sequence of Corynebacterium casei LMG S-19264T (=DSM 44701T), isolated from a smear-ripened cheese.</title>
        <authorList>
            <consortium name="US DOE Joint Genome Institute (JGI-PGF)"/>
            <person name="Walter F."/>
            <person name="Albersmeier A."/>
            <person name="Kalinowski J."/>
            <person name="Ruckert C."/>
        </authorList>
    </citation>
    <scope>NUCLEOTIDE SEQUENCE [LARGE SCALE GENOMIC DNA]</scope>
    <source>
        <strain evidence="8 9">CGMCC 1.12976</strain>
    </source>
</reference>
<evidence type="ECO:0000256" key="1">
    <source>
        <dbReference type="ARBA" id="ARBA00001974"/>
    </source>
</evidence>
<feature type="domain" description="FAD/NAD(P)-binding" evidence="6">
    <location>
        <begin position="6"/>
        <end position="252"/>
    </location>
</feature>
<dbReference type="InterPro" id="IPR036188">
    <property type="entry name" value="FAD/NAD-bd_sf"/>
</dbReference>
<dbReference type="Proteomes" id="UP000598775">
    <property type="component" value="Unassembled WGS sequence"/>
</dbReference>